<comment type="caution">
    <text evidence="1">The sequence shown here is derived from an EMBL/GenBank/DDBJ whole genome shotgun (WGS) entry which is preliminary data.</text>
</comment>
<keyword evidence="2" id="KW-1185">Reference proteome</keyword>
<dbReference type="Proteomes" id="UP001630127">
    <property type="component" value="Unassembled WGS sequence"/>
</dbReference>
<dbReference type="AlphaFoldDB" id="A0ABD3ACX1"/>
<dbReference type="EMBL" id="JBJUIK010000004">
    <property type="protein sequence ID" value="KAL3528400.1"/>
    <property type="molecule type" value="Genomic_DNA"/>
</dbReference>
<organism evidence="1 2">
    <name type="scientific">Cinchona calisaya</name>
    <dbReference type="NCBI Taxonomy" id="153742"/>
    <lineage>
        <taxon>Eukaryota</taxon>
        <taxon>Viridiplantae</taxon>
        <taxon>Streptophyta</taxon>
        <taxon>Embryophyta</taxon>
        <taxon>Tracheophyta</taxon>
        <taxon>Spermatophyta</taxon>
        <taxon>Magnoliopsida</taxon>
        <taxon>eudicotyledons</taxon>
        <taxon>Gunneridae</taxon>
        <taxon>Pentapetalae</taxon>
        <taxon>asterids</taxon>
        <taxon>lamiids</taxon>
        <taxon>Gentianales</taxon>
        <taxon>Rubiaceae</taxon>
        <taxon>Cinchonoideae</taxon>
        <taxon>Cinchoneae</taxon>
        <taxon>Cinchona</taxon>
    </lineage>
</organism>
<proteinExistence type="predicted"/>
<name>A0ABD3ACX1_9GENT</name>
<gene>
    <name evidence="1" type="ORF">ACH5RR_007722</name>
</gene>
<evidence type="ECO:0000313" key="1">
    <source>
        <dbReference type="EMBL" id="KAL3528400.1"/>
    </source>
</evidence>
<reference evidence="1 2" key="1">
    <citation type="submission" date="2024-11" db="EMBL/GenBank/DDBJ databases">
        <title>A near-complete genome assembly of Cinchona calisaya.</title>
        <authorList>
            <person name="Lian D.C."/>
            <person name="Zhao X.W."/>
            <person name="Wei L."/>
        </authorList>
    </citation>
    <scope>NUCLEOTIDE SEQUENCE [LARGE SCALE GENOMIC DNA]</scope>
    <source>
        <tissue evidence="1">Nenye</tissue>
    </source>
</reference>
<sequence>MQRLIKVLVKHNCKKEVKRTKEKKKGASVAAMMLNIIILPNHDIANLHHWQFQHCKYNINTKATKCGCRIRDFIFMEIVKAMAIKRNIKYLNNNQEIHT</sequence>
<protein>
    <submittedName>
        <fullName evidence="1">Uncharacterized protein</fullName>
    </submittedName>
</protein>
<accession>A0ABD3ACX1</accession>
<evidence type="ECO:0000313" key="2">
    <source>
        <dbReference type="Proteomes" id="UP001630127"/>
    </source>
</evidence>